<accession>A0A245ZIH6</accession>
<dbReference type="OrthoDB" id="7573856at2"/>
<feature type="compositionally biased region" description="Gly residues" evidence="1">
    <location>
        <begin position="48"/>
        <end position="57"/>
    </location>
</feature>
<dbReference type="AlphaFoldDB" id="A0A245ZIH6"/>
<dbReference type="EMBL" id="NBBJ01000003">
    <property type="protein sequence ID" value="OWK29559.1"/>
    <property type="molecule type" value="Genomic_DNA"/>
</dbReference>
<organism evidence="2 3">
    <name type="scientific">Sphingomonas mucosissima</name>
    <dbReference type="NCBI Taxonomy" id="370959"/>
    <lineage>
        <taxon>Bacteria</taxon>
        <taxon>Pseudomonadati</taxon>
        <taxon>Pseudomonadota</taxon>
        <taxon>Alphaproteobacteria</taxon>
        <taxon>Sphingomonadales</taxon>
        <taxon>Sphingomonadaceae</taxon>
        <taxon>Sphingomonas</taxon>
    </lineage>
</organism>
<reference evidence="2 3" key="1">
    <citation type="submission" date="2017-03" db="EMBL/GenBank/DDBJ databases">
        <title>Genome sequence of Sphingomonas mucosissima DSM 17494.</title>
        <authorList>
            <person name="Poehlein A."/>
            <person name="Wuebbeler J.H."/>
            <person name="Steinbuechel A."/>
            <person name="Daniel R."/>
        </authorList>
    </citation>
    <scope>NUCLEOTIDE SEQUENCE [LARGE SCALE GENOMIC DNA]</scope>
    <source>
        <strain evidence="2 3">DSM 17494</strain>
    </source>
</reference>
<evidence type="ECO:0000313" key="3">
    <source>
        <dbReference type="Proteomes" id="UP000197783"/>
    </source>
</evidence>
<evidence type="ECO:0000256" key="1">
    <source>
        <dbReference type="SAM" id="MobiDB-lite"/>
    </source>
</evidence>
<dbReference type="Proteomes" id="UP000197783">
    <property type="component" value="Unassembled WGS sequence"/>
</dbReference>
<keyword evidence="3" id="KW-1185">Reference proteome</keyword>
<protein>
    <submittedName>
        <fullName evidence="2">Uncharacterized protein</fullName>
    </submittedName>
</protein>
<feature type="region of interest" description="Disordered" evidence="1">
    <location>
        <begin position="1"/>
        <end position="82"/>
    </location>
</feature>
<comment type="caution">
    <text evidence="2">The sequence shown here is derived from an EMBL/GenBank/DDBJ whole genome shotgun (WGS) entry which is preliminary data.</text>
</comment>
<name>A0A245ZIH6_9SPHN</name>
<sequence>MTDKQPMQADGGGTTPHVPDENGEVASRRHSSGESQGGAYPNPHTGKEPGGFDGGQTGRAYHGTGQLGEEKTGEQPNAGSTE</sequence>
<proteinExistence type="predicted"/>
<evidence type="ECO:0000313" key="2">
    <source>
        <dbReference type="EMBL" id="OWK29559.1"/>
    </source>
</evidence>
<dbReference type="RefSeq" id="WP_088334070.1">
    <property type="nucleotide sequence ID" value="NZ_NBBJ01000003.1"/>
</dbReference>
<gene>
    <name evidence="2" type="ORF">SPMU_19790</name>
</gene>